<dbReference type="EMBL" id="AZMM01004675">
    <property type="protein sequence ID" value="ETJ41401.1"/>
    <property type="molecule type" value="Genomic_DNA"/>
</dbReference>
<sequence>MWISLKFIALATPSAKNVSTEIIFIH</sequence>
<feature type="non-terminal residue" evidence="1">
    <location>
        <position position="26"/>
    </location>
</feature>
<proteinExistence type="predicted"/>
<comment type="caution">
    <text evidence="1">The sequence shown here is derived from an EMBL/GenBank/DDBJ whole genome shotgun (WGS) entry which is preliminary data.</text>
</comment>
<reference evidence="1" key="1">
    <citation type="submission" date="2013-12" db="EMBL/GenBank/DDBJ databases">
        <title>A Varibaculum cambriense genome reconstructed from a premature infant gut community with otherwise low bacterial novelty that shifts toward anaerobic metabolism during the third week of life.</title>
        <authorList>
            <person name="Brown C.T."/>
            <person name="Sharon I."/>
            <person name="Thomas B.C."/>
            <person name="Castelle C.J."/>
            <person name="Morowitz M.J."/>
            <person name="Banfield J.F."/>
        </authorList>
    </citation>
    <scope>NUCLEOTIDE SEQUENCE</scope>
</reference>
<protein>
    <submittedName>
        <fullName evidence="1">Uncharacterized protein</fullName>
    </submittedName>
</protein>
<gene>
    <name evidence="1" type="ORF">Q604_UNBC04675G0001</name>
</gene>
<accession>W1YGA7</accession>
<evidence type="ECO:0000313" key="1">
    <source>
        <dbReference type="EMBL" id="ETJ41401.1"/>
    </source>
</evidence>
<organism evidence="1">
    <name type="scientific">human gut metagenome</name>
    <dbReference type="NCBI Taxonomy" id="408170"/>
    <lineage>
        <taxon>unclassified sequences</taxon>
        <taxon>metagenomes</taxon>
        <taxon>organismal metagenomes</taxon>
    </lineage>
</organism>
<dbReference type="AlphaFoldDB" id="W1YGA7"/>
<name>W1YGA7_9ZZZZ</name>